<organism evidence="1">
    <name type="scientific">marine sediment metagenome</name>
    <dbReference type="NCBI Taxonomy" id="412755"/>
    <lineage>
        <taxon>unclassified sequences</taxon>
        <taxon>metagenomes</taxon>
        <taxon>ecological metagenomes</taxon>
    </lineage>
</organism>
<proteinExistence type="predicted"/>
<sequence length="71" mass="8169">MSIRRTARLGEIVDPEIEVIEKFSKLQVDEQHRVARWILDKLGGKVKSKSKLTVLADRRTKAIIRAREGVE</sequence>
<comment type="caution">
    <text evidence="1">The sequence shown here is derived from an EMBL/GenBank/DDBJ whole genome shotgun (WGS) entry which is preliminary data.</text>
</comment>
<gene>
    <name evidence="1" type="ORF">LCGC14_2986410</name>
</gene>
<dbReference type="EMBL" id="LAZR01061123">
    <property type="protein sequence ID" value="KKK64219.1"/>
    <property type="molecule type" value="Genomic_DNA"/>
</dbReference>
<dbReference type="AlphaFoldDB" id="A0A0F8ZCI4"/>
<feature type="non-terminal residue" evidence="1">
    <location>
        <position position="71"/>
    </location>
</feature>
<name>A0A0F8ZCI4_9ZZZZ</name>
<evidence type="ECO:0000313" key="1">
    <source>
        <dbReference type="EMBL" id="KKK64219.1"/>
    </source>
</evidence>
<reference evidence="1" key="1">
    <citation type="journal article" date="2015" name="Nature">
        <title>Complex archaea that bridge the gap between prokaryotes and eukaryotes.</title>
        <authorList>
            <person name="Spang A."/>
            <person name="Saw J.H."/>
            <person name="Jorgensen S.L."/>
            <person name="Zaremba-Niedzwiedzka K."/>
            <person name="Martijn J."/>
            <person name="Lind A.E."/>
            <person name="van Eijk R."/>
            <person name="Schleper C."/>
            <person name="Guy L."/>
            <person name="Ettema T.J."/>
        </authorList>
    </citation>
    <scope>NUCLEOTIDE SEQUENCE</scope>
</reference>
<accession>A0A0F8ZCI4</accession>
<protein>
    <submittedName>
        <fullName evidence="1">Uncharacterized protein</fullName>
    </submittedName>
</protein>